<dbReference type="PANTHER" id="PTHR46268">
    <property type="entry name" value="STRESS RESPONSE PROTEIN NHAX"/>
    <property type="match status" value="1"/>
</dbReference>
<dbReference type="PANTHER" id="PTHR46268:SF6">
    <property type="entry name" value="UNIVERSAL STRESS PROTEIN UP12"/>
    <property type="match status" value="1"/>
</dbReference>
<feature type="domain" description="UspA" evidence="2">
    <location>
        <begin position="1"/>
        <end position="139"/>
    </location>
</feature>
<dbReference type="Gene3D" id="3.40.50.620">
    <property type="entry name" value="HUPs"/>
    <property type="match status" value="1"/>
</dbReference>
<reference evidence="3 4" key="1">
    <citation type="journal article" date="2019" name="Int. J. Syst. Evol. Microbiol.">
        <title>The Global Catalogue of Microorganisms (GCM) 10K type strain sequencing project: providing services to taxonomists for standard genome sequencing and annotation.</title>
        <authorList>
            <consortium name="The Broad Institute Genomics Platform"/>
            <consortium name="The Broad Institute Genome Sequencing Center for Infectious Disease"/>
            <person name="Wu L."/>
            <person name="Ma J."/>
        </authorList>
    </citation>
    <scope>NUCLEOTIDE SEQUENCE [LARGE SCALE GENOMIC DNA]</scope>
    <source>
        <strain evidence="3 4">CGMCC 1.3239</strain>
    </source>
</reference>
<dbReference type="EMBL" id="JBHSWW010000452">
    <property type="protein sequence ID" value="MFC6754967.1"/>
    <property type="molecule type" value="Genomic_DNA"/>
</dbReference>
<dbReference type="AlphaFoldDB" id="A0ABD5SJ70"/>
<dbReference type="SUPFAM" id="SSF52402">
    <property type="entry name" value="Adenine nucleotide alpha hydrolases-like"/>
    <property type="match status" value="1"/>
</dbReference>
<dbReference type="CDD" id="cd00293">
    <property type="entry name" value="USP-like"/>
    <property type="match status" value="1"/>
</dbReference>
<dbReference type="InterPro" id="IPR006016">
    <property type="entry name" value="UspA"/>
</dbReference>
<accession>A0ABD5SJ70</accession>
<sequence>MYDDILLPVAPGSAANAAIPHARSLAERYDATIHVVSAVDTLEHTLSGPRIASVADRVESGAERRVETVTAELDAAGLDVVGSVIHGEPLRVIENAIEDTGADLVVMPTHTRTGLQRVLLGSVTEKIVRISPVPVVTVPMRDNEDGRTATGDDA</sequence>
<dbReference type="Proteomes" id="UP001596442">
    <property type="component" value="Unassembled WGS sequence"/>
</dbReference>
<evidence type="ECO:0000313" key="3">
    <source>
        <dbReference type="EMBL" id="MFC6754967.1"/>
    </source>
</evidence>
<organism evidence="3 4">
    <name type="scientific">Halorubrum tibetense</name>
    <dbReference type="NCBI Taxonomy" id="175631"/>
    <lineage>
        <taxon>Archaea</taxon>
        <taxon>Methanobacteriati</taxon>
        <taxon>Methanobacteriota</taxon>
        <taxon>Stenosarchaea group</taxon>
        <taxon>Halobacteria</taxon>
        <taxon>Halobacteriales</taxon>
        <taxon>Haloferacaceae</taxon>
        <taxon>Halorubrum</taxon>
    </lineage>
</organism>
<comment type="similarity">
    <text evidence="1">Belongs to the universal stress protein A family.</text>
</comment>
<gene>
    <name evidence="3" type="ORF">ACFQEU_16095</name>
</gene>
<evidence type="ECO:0000313" key="4">
    <source>
        <dbReference type="Proteomes" id="UP001596442"/>
    </source>
</evidence>
<dbReference type="PRINTS" id="PR01438">
    <property type="entry name" value="UNVRSLSTRESS"/>
</dbReference>
<evidence type="ECO:0000259" key="2">
    <source>
        <dbReference type="Pfam" id="PF00582"/>
    </source>
</evidence>
<keyword evidence="4" id="KW-1185">Reference proteome</keyword>
<protein>
    <submittedName>
        <fullName evidence="3">Universal stress protein</fullName>
    </submittedName>
</protein>
<dbReference type="InterPro" id="IPR014729">
    <property type="entry name" value="Rossmann-like_a/b/a_fold"/>
</dbReference>
<evidence type="ECO:0000256" key="1">
    <source>
        <dbReference type="ARBA" id="ARBA00008791"/>
    </source>
</evidence>
<proteinExistence type="inferred from homology"/>
<name>A0ABD5SJ70_9EURY</name>
<comment type="caution">
    <text evidence="3">The sequence shown here is derived from an EMBL/GenBank/DDBJ whole genome shotgun (WGS) entry which is preliminary data.</text>
</comment>
<dbReference type="Pfam" id="PF00582">
    <property type="entry name" value="Usp"/>
    <property type="match status" value="1"/>
</dbReference>
<dbReference type="RefSeq" id="WP_379783805.1">
    <property type="nucleotide sequence ID" value="NZ_JBHSWW010000452.1"/>
</dbReference>
<dbReference type="InterPro" id="IPR006015">
    <property type="entry name" value="Universal_stress_UspA"/>
</dbReference>